<name>A0ACB9DUG1_CICIN</name>
<reference evidence="2" key="1">
    <citation type="journal article" date="2022" name="Mol. Ecol. Resour.">
        <title>The genomes of chicory, endive, great burdock and yacon provide insights into Asteraceae palaeo-polyploidization history and plant inulin production.</title>
        <authorList>
            <person name="Fan W."/>
            <person name="Wang S."/>
            <person name="Wang H."/>
            <person name="Wang A."/>
            <person name="Jiang F."/>
            <person name="Liu H."/>
            <person name="Zhao H."/>
            <person name="Xu D."/>
            <person name="Zhang Y."/>
        </authorList>
    </citation>
    <scope>NUCLEOTIDE SEQUENCE [LARGE SCALE GENOMIC DNA]</scope>
    <source>
        <strain evidence="2">cv. Punajuju</strain>
    </source>
</reference>
<dbReference type="Proteomes" id="UP001055811">
    <property type="component" value="Linkage Group LG04"/>
</dbReference>
<accession>A0ACB9DUG1</accession>
<protein>
    <submittedName>
        <fullName evidence="1">Uncharacterized protein</fullName>
    </submittedName>
</protein>
<evidence type="ECO:0000313" key="2">
    <source>
        <dbReference type="Proteomes" id="UP001055811"/>
    </source>
</evidence>
<dbReference type="EMBL" id="CM042012">
    <property type="protein sequence ID" value="KAI3749861.1"/>
    <property type="molecule type" value="Genomic_DNA"/>
</dbReference>
<organism evidence="1 2">
    <name type="scientific">Cichorium intybus</name>
    <name type="common">Chicory</name>
    <dbReference type="NCBI Taxonomy" id="13427"/>
    <lineage>
        <taxon>Eukaryota</taxon>
        <taxon>Viridiplantae</taxon>
        <taxon>Streptophyta</taxon>
        <taxon>Embryophyta</taxon>
        <taxon>Tracheophyta</taxon>
        <taxon>Spermatophyta</taxon>
        <taxon>Magnoliopsida</taxon>
        <taxon>eudicotyledons</taxon>
        <taxon>Gunneridae</taxon>
        <taxon>Pentapetalae</taxon>
        <taxon>asterids</taxon>
        <taxon>campanulids</taxon>
        <taxon>Asterales</taxon>
        <taxon>Asteraceae</taxon>
        <taxon>Cichorioideae</taxon>
        <taxon>Cichorieae</taxon>
        <taxon>Cichoriinae</taxon>
        <taxon>Cichorium</taxon>
    </lineage>
</organism>
<proteinExistence type="predicted"/>
<sequence length="266" mass="29822">MMKASKRSQPKASQEIEVAIDWEVRPGGMLVQKRVIGSDPGCGTAPTIKIKVSHESYHHHISLPCHSTFGDLKKILARETNLEAKDQRLLFRGKEKGDDEHLDMAGVKDMSKVILLEDPASKEKKLVDKNKNHGNSQAYDSVMKVRAEVDKLSGKVAALEISAKNGIKIVEKEVEVLTELLMKELLKLDGIEAEGEAKAQRRIEVRRVQGFVDILDGLKLIGSRINFEKKVMPAVTVTEKWETFDSGIANHVQTSTKITKDWERFE</sequence>
<reference evidence="1 2" key="2">
    <citation type="journal article" date="2022" name="Mol. Ecol. Resour.">
        <title>The genomes of chicory, endive, great burdock and yacon provide insights into Asteraceae paleo-polyploidization history and plant inulin production.</title>
        <authorList>
            <person name="Fan W."/>
            <person name="Wang S."/>
            <person name="Wang H."/>
            <person name="Wang A."/>
            <person name="Jiang F."/>
            <person name="Liu H."/>
            <person name="Zhao H."/>
            <person name="Xu D."/>
            <person name="Zhang Y."/>
        </authorList>
    </citation>
    <scope>NUCLEOTIDE SEQUENCE [LARGE SCALE GENOMIC DNA]</scope>
    <source>
        <strain evidence="2">cv. Punajuju</strain>
        <tissue evidence="1">Leaves</tissue>
    </source>
</reference>
<comment type="caution">
    <text evidence="1">The sequence shown here is derived from an EMBL/GenBank/DDBJ whole genome shotgun (WGS) entry which is preliminary data.</text>
</comment>
<keyword evidence="2" id="KW-1185">Reference proteome</keyword>
<gene>
    <name evidence="1" type="ORF">L2E82_20478</name>
</gene>
<evidence type="ECO:0000313" key="1">
    <source>
        <dbReference type="EMBL" id="KAI3749861.1"/>
    </source>
</evidence>